<reference evidence="1 2" key="1">
    <citation type="journal article" date="2012" name="J. Bacteriol.">
        <title>Draft Genome Sequence of Mesorhizobium alhagi CCNWXJ12-2T, a Novel Salt-Resistant Species Isolated from the Desert of Northwestern China.</title>
        <authorList>
            <person name="Zhou M."/>
            <person name="Chen W."/>
            <person name="Chen H."/>
            <person name="Wei G."/>
        </authorList>
    </citation>
    <scope>NUCLEOTIDE SEQUENCE [LARGE SCALE GENOMIC DNA]</scope>
    <source>
        <strain evidence="1 2">CCNWXJ12-2</strain>
    </source>
</reference>
<dbReference type="EMBL" id="AHAM01000027">
    <property type="protein sequence ID" value="EHK58728.1"/>
    <property type="molecule type" value="Genomic_DNA"/>
</dbReference>
<organism evidence="1 2">
    <name type="scientific">Mesorhizobium alhagi CCNWXJ12-2</name>
    <dbReference type="NCBI Taxonomy" id="1107882"/>
    <lineage>
        <taxon>Bacteria</taxon>
        <taxon>Pseudomonadati</taxon>
        <taxon>Pseudomonadota</taxon>
        <taxon>Alphaproteobacteria</taxon>
        <taxon>Hyphomicrobiales</taxon>
        <taxon>Phyllobacteriaceae</taxon>
        <taxon>Allomesorhizobium</taxon>
    </lineage>
</organism>
<sequence length="122" mass="13401">MNWLYGQRSRNQPSLIRTQNPDLGTLVRVIAHDTAREELIANRDLDAAAEILTPSHERFEIVLRQAARACEEALAASKDFDGSPTLLEIVNNMGKTLLALRQGMLSTQSDPLAAFADAPSKT</sequence>
<dbReference type="RefSeq" id="WP_008834342.1">
    <property type="nucleotide sequence ID" value="NZ_AHAM01000027.1"/>
</dbReference>
<protein>
    <submittedName>
        <fullName evidence="1">Uncharacterized protein</fullName>
    </submittedName>
</protein>
<evidence type="ECO:0000313" key="2">
    <source>
        <dbReference type="Proteomes" id="UP000003250"/>
    </source>
</evidence>
<dbReference type="Proteomes" id="UP000003250">
    <property type="component" value="Unassembled WGS sequence"/>
</dbReference>
<accession>H0HKN0</accession>
<evidence type="ECO:0000313" key="1">
    <source>
        <dbReference type="EMBL" id="EHK58728.1"/>
    </source>
</evidence>
<gene>
    <name evidence="1" type="ORF">MAXJ12_03438</name>
</gene>
<dbReference type="AlphaFoldDB" id="H0HKN0"/>
<keyword evidence="2" id="KW-1185">Reference proteome</keyword>
<proteinExistence type="predicted"/>
<name>H0HKN0_9HYPH</name>